<dbReference type="RefSeq" id="XP_040802431.1">
    <property type="nucleotide sequence ID" value="XM_040950660.1"/>
</dbReference>
<dbReference type="AlphaFoldDB" id="A0A8G1W0J3"/>
<dbReference type="VEuPathDB" id="FungiDB:BO72DRAFT_73554"/>
<reference evidence="1 2" key="1">
    <citation type="submission" date="2018-02" db="EMBL/GenBank/DDBJ databases">
        <title>The genomes of Aspergillus section Nigri reveals drivers in fungal speciation.</title>
        <authorList>
            <consortium name="DOE Joint Genome Institute"/>
            <person name="Vesth T.C."/>
            <person name="Nybo J."/>
            <person name="Theobald S."/>
            <person name="Brandl J."/>
            <person name="Frisvad J.C."/>
            <person name="Nielsen K.F."/>
            <person name="Lyhne E.K."/>
            <person name="Kogle M.E."/>
            <person name="Kuo A."/>
            <person name="Riley R."/>
            <person name="Clum A."/>
            <person name="Nolan M."/>
            <person name="Lipzen A."/>
            <person name="Salamov A."/>
            <person name="Henrissat B."/>
            <person name="Wiebenga A."/>
            <person name="De vries R.P."/>
            <person name="Grigoriev I.V."/>
            <person name="Mortensen U.H."/>
            <person name="Andersen M.R."/>
            <person name="Baker S.E."/>
        </authorList>
    </citation>
    <scope>NUCLEOTIDE SEQUENCE [LARGE SCALE GENOMIC DNA]</scope>
    <source>
        <strain evidence="1 2">CBS 313.89</strain>
    </source>
</reference>
<protein>
    <submittedName>
        <fullName evidence="1">Uncharacterized protein</fullName>
    </submittedName>
</protein>
<evidence type="ECO:0000313" key="2">
    <source>
        <dbReference type="Proteomes" id="UP000249789"/>
    </source>
</evidence>
<gene>
    <name evidence="1" type="ORF">BO72DRAFT_73554</name>
</gene>
<dbReference type="GeneID" id="63867995"/>
<evidence type="ECO:0000313" key="1">
    <source>
        <dbReference type="EMBL" id="RAK78421.1"/>
    </source>
</evidence>
<accession>A0A8G1W0J3</accession>
<dbReference type="EMBL" id="KZ824637">
    <property type="protein sequence ID" value="RAK78421.1"/>
    <property type="molecule type" value="Genomic_DNA"/>
</dbReference>
<organism evidence="1 2">
    <name type="scientific">Aspergillus fijiensis CBS 313.89</name>
    <dbReference type="NCBI Taxonomy" id="1448319"/>
    <lineage>
        <taxon>Eukaryota</taxon>
        <taxon>Fungi</taxon>
        <taxon>Dikarya</taxon>
        <taxon>Ascomycota</taxon>
        <taxon>Pezizomycotina</taxon>
        <taxon>Eurotiomycetes</taxon>
        <taxon>Eurotiomycetidae</taxon>
        <taxon>Eurotiales</taxon>
        <taxon>Aspergillaceae</taxon>
        <taxon>Aspergillus</taxon>
    </lineage>
</organism>
<sequence>MPCFKSLSSLSLTPPSLLLPPPPPSSSSSIIHHHLLPPLLFFKNNYLSMLIVHLHSIQNAAALSTLPLAPNSPRISPSPATPHTELWPHAGMSIYGPACT</sequence>
<proteinExistence type="predicted"/>
<keyword evidence="2" id="KW-1185">Reference proteome</keyword>
<name>A0A8G1W0J3_9EURO</name>
<dbReference type="Proteomes" id="UP000249789">
    <property type="component" value="Unassembled WGS sequence"/>
</dbReference>